<dbReference type="AlphaFoldDB" id="A0A0Q0CK17"/>
<evidence type="ECO:0000313" key="2">
    <source>
        <dbReference type="Proteomes" id="UP000050266"/>
    </source>
</evidence>
<dbReference type="PATRIC" id="fig|251720.4.peg.1929"/>
<organism evidence="1 2">
    <name type="scientific">Pseudomonas amygdali pv. ulmi</name>
    <dbReference type="NCBI Taxonomy" id="251720"/>
    <lineage>
        <taxon>Bacteria</taxon>
        <taxon>Pseudomonadati</taxon>
        <taxon>Pseudomonadota</taxon>
        <taxon>Gammaproteobacteria</taxon>
        <taxon>Pseudomonadales</taxon>
        <taxon>Pseudomonadaceae</taxon>
        <taxon>Pseudomonas</taxon>
        <taxon>Pseudomonas amygdali</taxon>
    </lineage>
</organism>
<gene>
    <name evidence="1" type="ORF">ALO41_200177</name>
</gene>
<sequence length="109" mass="12510">MFRTLLRSTLSKAFLSICAVIAVAVFVNLMGIQKLGGIEAWETWRRDAYWYFLAWRLGLYAVLAFAWFRMRRHLLRQEPGTETKSSLSRSALVAVVVLALFELVKADLL</sequence>
<dbReference type="Proteomes" id="UP000050266">
    <property type="component" value="Unassembled WGS sequence"/>
</dbReference>
<comment type="caution">
    <text evidence="1">The sequence shown here is derived from an EMBL/GenBank/DDBJ whole genome shotgun (WGS) entry which is preliminary data.</text>
</comment>
<accession>A0A0Q0CK17</accession>
<evidence type="ECO:0000313" key="1">
    <source>
        <dbReference type="EMBL" id="KPZ12458.1"/>
    </source>
</evidence>
<dbReference type="EMBL" id="LJRQ01000195">
    <property type="protein sequence ID" value="KPZ12458.1"/>
    <property type="molecule type" value="Genomic_DNA"/>
</dbReference>
<proteinExistence type="predicted"/>
<reference evidence="1 2" key="1">
    <citation type="submission" date="2015-09" db="EMBL/GenBank/DDBJ databases">
        <title>Genome announcement of multiple Pseudomonas syringae strains.</title>
        <authorList>
            <person name="Thakur S."/>
            <person name="Wang P.W."/>
            <person name="Gong Y."/>
            <person name="Weir B.S."/>
            <person name="Guttman D.S."/>
        </authorList>
    </citation>
    <scope>NUCLEOTIDE SEQUENCE [LARGE SCALE GENOMIC DNA]</scope>
    <source>
        <strain evidence="1 2">ICMP3962</strain>
    </source>
</reference>
<name>A0A0Q0CK17_PSEA0</name>
<protein>
    <submittedName>
        <fullName evidence="1">Uncharacterized protein</fullName>
    </submittedName>
</protein>